<evidence type="ECO:0000256" key="9">
    <source>
        <dbReference type="PIRSR" id="PIRSR000548-1"/>
    </source>
</evidence>
<dbReference type="FunFam" id="2.60.120.10:FF:000039">
    <property type="entry name" value="cAMP-dependent protein kinase regulatory subunit"/>
    <property type="match status" value="1"/>
</dbReference>
<evidence type="ECO:0000256" key="10">
    <source>
        <dbReference type="SAM" id="MobiDB-lite"/>
    </source>
</evidence>
<name>A0A0C9ZM81_9AGAM</name>
<dbReference type="PRINTS" id="PR00103">
    <property type="entry name" value="CAMPKINASE"/>
</dbReference>
<dbReference type="SMART" id="SM00394">
    <property type="entry name" value="RIIa"/>
    <property type="match status" value="1"/>
</dbReference>
<dbReference type="InterPro" id="IPR018488">
    <property type="entry name" value="cNMP-bd_CS"/>
</dbReference>
<comment type="subunit">
    <text evidence="8">Tetramer, composed of 2 regulatory (R) and 2 catalytic (C) subunits. In the presence of cAMP it dissociates into 2 active monomeric C subunits and an R dimer.</text>
</comment>
<feature type="domain" description="Cyclic nucleotide-binding" evidence="11">
    <location>
        <begin position="371"/>
        <end position="494"/>
    </location>
</feature>
<evidence type="ECO:0000256" key="1">
    <source>
        <dbReference type="ARBA" id="ARBA00005753"/>
    </source>
</evidence>
<dbReference type="PANTHER" id="PTHR11635">
    <property type="entry name" value="CAMP-DEPENDENT PROTEIN KINASE REGULATORY CHAIN"/>
    <property type="match status" value="1"/>
</dbReference>
<feature type="binding site" evidence="9">
    <location>
        <position position="327"/>
    </location>
    <ligand>
        <name>3',5'-cyclic AMP</name>
        <dbReference type="ChEBI" id="CHEBI:58165"/>
        <label>1</label>
    </ligand>
</feature>
<dbReference type="GO" id="GO:0033554">
    <property type="term" value="P:cellular response to stress"/>
    <property type="evidence" value="ECO:0007669"/>
    <property type="project" value="UniProtKB-ARBA"/>
</dbReference>
<organism evidence="12 13">
    <name type="scientific">Pisolithus microcarpus 441</name>
    <dbReference type="NCBI Taxonomy" id="765257"/>
    <lineage>
        <taxon>Eukaryota</taxon>
        <taxon>Fungi</taxon>
        <taxon>Dikarya</taxon>
        <taxon>Basidiomycota</taxon>
        <taxon>Agaricomycotina</taxon>
        <taxon>Agaricomycetes</taxon>
        <taxon>Agaricomycetidae</taxon>
        <taxon>Boletales</taxon>
        <taxon>Sclerodermatineae</taxon>
        <taxon>Pisolithaceae</taxon>
        <taxon>Pisolithus</taxon>
    </lineage>
</organism>
<keyword evidence="7 8" id="KW-0114">cAMP</keyword>
<dbReference type="InterPro" id="IPR012198">
    <property type="entry name" value="cAMP_dep_PK_reg_su"/>
</dbReference>
<feature type="region of interest" description="Disordered" evidence="10">
    <location>
        <begin position="80"/>
        <end position="150"/>
    </location>
</feature>
<dbReference type="GO" id="GO:0004862">
    <property type="term" value="F:cAMP-dependent protein kinase inhibitor activity"/>
    <property type="evidence" value="ECO:0007669"/>
    <property type="project" value="TreeGrafter"/>
</dbReference>
<reference evidence="12 13" key="1">
    <citation type="submission" date="2014-04" db="EMBL/GenBank/DDBJ databases">
        <authorList>
            <consortium name="DOE Joint Genome Institute"/>
            <person name="Kuo A."/>
            <person name="Kohler A."/>
            <person name="Costa M.D."/>
            <person name="Nagy L.G."/>
            <person name="Floudas D."/>
            <person name="Copeland A."/>
            <person name="Barry K.W."/>
            <person name="Cichocki N."/>
            <person name="Veneault-Fourrey C."/>
            <person name="LaButti K."/>
            <person name="Lindquist E.A."/>
            <person name="Lipzen A."/>
            <person name="Lundell T."/>
            <person name="Morin E."/>
            <person name="Murat C."/>
            <person name="Sun H."/>
            <person name="Tunlid A."/>
            <person name="Henrissat B."/>
            <person name="Grigoriev I.V."/>
            <person name="Hibbett D.S."/>
            <person name="Martin F."/>
            <person name="Nordberg H.P."/>
            <person name="Cantor M.N."/>
            <person name="Hua S.X."/>
        </authorList>
    </citation>
    <scope>NUCLEOTIDE SEQUENCE [LARGE SCALE GENOMIC DNA]</scope>
    <source>
        <strain evidence="12 13">441</strain>
    </source>
</reference>
<dbReference type="PANTHER" id="PTHR11635:SF152">
    <property type="entry name" value="CAMP-DEPENDENT PROTEIN KINASE TYPE I REGULATORY SUBUNIT-RELATED"/>
    <property type="match status" value="1"/>
</dbReference>
<dbReference type="Gene3D" id="1.20.890.10">
    <property type="entry name" value="cAMP-dependent protein kinase regulatory subunit, dimerization-anchoring domain"/>
    <property type="match status" value="1"/>
</dbReference>
<dbReference type="OrthoDB" id="417078at2759"/>
<dbReference type="PROSITE" id="PS00888">
    <property type="entry name" value="CNMP_BINDING_1"/>
    <property type="match status" value="2"/>
</dbReference>
<feature type="domain" description="Cyclic nucleotide-binding" evidence="11">
    <location>
        <begin position="225"/>
        <end position="368"/>
    </location>
</feature>
<evidence type="ECO:0000256" key="2">
    <source>
        <dbReference type="ARBA" id="ARBA00020355"/>
    </source>
</evidence>
<evidence type="ECO:0000256" key="7">
    <source>
        <dbReference type="ARBA" id="ARBA00023149"/>
    </source>
</evidence>
<feature type="compositionally biased region" description="Polar residues" evidence="10">
    <location>
        <begin position="116"/>
        <end position="133"/>
    </location>
</feature>
<dbReference type="Pfam" id="PF00027">
    <property type="entry name" value="cNMP_binding"/>
    <property type="match status" value="2"/>
</dbReference>
<feature type="binding site" evidence="9">
    <location>
        <position position="445"/>
    </location>
    <ligand>
        <name>3',5'-cyclic AMP</name>
        <dbReference type="ChEBI" id="CHEBI:58165"/>
        <label>2</label>
    </ligand>
</feature>
<dbReference type="InterPro" id="IPR000595">
    <property type="entry name" value="cNMP-bd_dom"/>
</dbReference>
<dbReference type="InterPro" id="IPR050503">
    <property type="entry name" value="cAMP-dep_PK_reg_su-like"/>
</dbReference>
<reference evidence="13" key="2">
    <citation type="submission" date="2015-01" db="EMBL/GenBank/DDBJ databases">
        <title>Evolutionary Origins and Diversification of the Mycorrhizal Mutualists.</title>
        <authorList>
            <consortium name="DOE Joint Genome Institute"/>
            <consortium name="Mycorrhizal Genomics Consortium"/>
            <person name="Kohler A."/>
            <person name="Kuo A."/>
            <person name="Nagy L.G."/>
            <person name="Floudas D."/>
            <person name="Copeland A."/>
            <person name="Barry K.W."/>
            <person name="Cichocki N."/>
            <person name="Veneault-Fourrey C."/>
            <person name="LaButti K."/>
            <person name="Lindquist E.A."/>
            <person name="Lipzen A."/>
            <person name="Lundell T."/>
            <person name="Morin E."/>
            <person name="Murat C."/>
            <person name="Riley R."/>
            <person name="Ohm R."/>
            <person name="Sun H."/>
            <person name="Tunlid A."/>
            <person name="Henrissat B."/>
            <person name="Grigoriev I.V."/>
            <person name="Hibbett D.S."/>
            <person name="Martin F."/>
        </authorList>
    </citation>
    <scope>NUCLEOTIDE SEQUENCE [LARGE SCALE GENOMIC DNA]</scope>
    <source>
        <strain evidence="13">441</strain>
    </source>
</reference>
<feature type="binding site" evidence="9">
    <location>
        <position position="318"/>
    </location>
    <ligand>
        <name>3',5'-cyclic AMP</name>
        <dbReference type="ChEBI" id="CHEBI:58165"/>
        <label>1</label>
    </ligand>
</feature>
<accession>A0A0C9ZM81</accession>
<comment type="similarity">
    <text evidence="1 8">Belongs to the cAMP-dependent kinase regulatory chain family.</text>
</comment>
<dbReference type="PROSITE" id="PS50042">
    <property type="entry name" value="CNMP_BINDING_3"/>
    <property type="match status" value="2"/>
</dbReference>
<evidence type="ECO:0000256" key="8">
    <source>
        <dbReference type="PIRNR" id="PIRNR000548"/>
    </source>
</evidence>
<dbReference type="GO" id="GO:0005952">
    <property type="term" value="C:cAMP-dependent protein kinase complex"/>
    <property type="evidence" value="ECO:0007669"/>
    <property type="project" value="InterPro"/>
</dbReference>
<evidence type="ECO:0000256" key="5">
    <source>
        <dbReference type="ARBA" id="ARBA00022737"/>
    </source>
</evidence>
<evidence type="ECO:0000256" key="3">
    <source>
        <dbReference type="ARBA" id="ARBA00022553"/>
    </source>
</evidence>
<sequence length="508" mass="56637">MALQSTFESLMADLTRDVHRAQPRDALQFCANWFNLRLEEQRTRMRDVLGQLVQRGRPSIHELPEELYTDSSLYLASRNSTPTPVSSFARRPSTLPTNSSRPFGTLNVPGNALLSGDSNGAGVSNTPDFSSFSFEPREVPPTSPHSTDPNSFARFDAGLTPRSPFPVSGITNDYLRAHASTMSRRASISAEPIDVENGGDDPPPVFPKTPEQLRRIKASIANNFIFRDLDEEQETGVLNAMKEVRVKKDEVVIRQGDVGDYFYVVESGLFYCYIHPEPLPPTWPPVDAPSSTKLAHPGYHPVYGRKVMECKPGSSFGELALMYGHPRAATVQAIEPSTVWVLDRITFRTIILKAAYRRRTMYEHFLSTVPLLSSLEPVERSKISDTLYSRVYQDGEPVVSQGDVGDTFFFIEEGEAVVTKTQELAECERHEVTVGHLKKGDYFGELSLLRLEPRAATVSAVIRSDPARPKLKVAALDAHAFTRLLGPLRDLMERRAGENYGIITRATH</sequence>
<evidence type="ECO:0000259" key="11">
    <source>
        <dbReference type="PROSITE" id="PS50042"/>
    </source>
</evidence>
<dbReference type="GO" id="GO:0005829">
    <property type="term" value="C:cytosol"/>
    <property type="evidence" value="ECO:0007669"/>
    <property type="project" value="TreeGrafter"/>
</dbReference>
<keyword evidence="13" id="KW-1185">Reference proteome</keyword>
<dbReference type="SMART" id="SM00100">
    <property type="entry name" value="cNMP"/>
    <property type="match status" value="2"/>
</dbReference>
<dbReference type="HOGENOM" id="CLU_018310_0_1_1"/>
<dbReference type="Pfam" id="PF02197">
    <property type="entry name" value="RIIa"/>
    <property type="match status" value="1"/>
</dbReference>
<dbReference type="GO" id="GO:0034236">
    <property type="term" value="F:protein kinase A catalytic subunit binding"/>
    <property type="evidence" value="ECO:0007669"/>
    <property type="project" value="TreeGrafter"/>
</dbReference>
<dbReference type="AlphaFoldDB" id="A0A0C9ZM81"/>
<evidence type="ECO:0000256" key="4">
    <source>
        <dbReference type="ARBA" id="ARBA00022566"/>
    </source>
</evidence>
<dbReference type="InterPro" id="IPR003117">
    <property type="entry name" value="cAMP_dep_PK_reg_su_I/II_a/b"/>
</dbReference>
<dbReference type="InterPro" id="IPR014710">
    <property type="entry name" value="RmlC-like_jellyroll"/>
</dbReference>
<dbReference type="Gene3D" id="2.60.120.10">
    <property type="entry name" value="Jelly Rolls"/>
    <property type="match status" value="2"/>
</dbReference>
<evidence type="ECO:0000313" key="13">
    <source>
        <dbReference type="Proteomes" id="UP000054018"/>
    </source>
</evidence>
<keyword evidence="4 8" id="KW-0116">cAMP-binding</keyword>
<protein>
    <recommendedName>
        <fullName evidence="2 8">cAMP-dependent protein kinase regulatory subunit</fullName>
    </recommendedName>
</protein>
<dbReference type="CDD" id="cd12098">
    <property type="entry name" value="DD_R_ScPKA-like"/>
    <property type="match status" value="1"/>
</dbReference>
<dbReference type="GO" id="GO:0030552">
    <property type="term" value="F:cAMP binding"/>
    <property type="evidence" value="ECO:0007669"/>
    <property type="project" value="UniProtKB-KW"/>
</dbReference>
<dbReference type="SUPFAM" id="SSF51206">
    <property type="entry name" value="cAMP-binding domain-like"/>
    <property type="match status" value="2"/>
</dbReference>
<gene>
    <name evidence="12" type="ORF">PISMIDRAFT_86766</name>
</gene>
<dbReference type="CDD" id="cd00038">
    <property type="entry name" value="CAP_ED"/>
    <property type="match status" value="2"/>
</dbReference>
<evidence type="ECO:0000313" key="12">
    <source>
        <dbReference type="EMBL" id="KIK30561.1"/>
    </source>
</evidence>
<evidence type="ECO:0000256" key="6">
    <source>
        <dbReference type="ARBA" id="ARBA00022741"/>
    </source>
</evidence>
<dbReference type="PROSITE" id="PS00889">
    <property type="entry name" value="CNMP_BINDING_2"/>
    <property type="match status" value="2"/>
</dbReference>
<feature type="binding site" evidence="9">
    <location>
        <position position="454"/>
    </location>
    <ligand>
        <name>3',5'-cyclic AMP</name>
        <dbReference type="ChEBI" id="CHEBI:58165"/>
        <label>2</label>
    </ligand>
</feature>
<proteinExistence type="inferred from homology"/>
<keyword evidence="5" id="KW-0677">Repeat</keyword>
<dbReference type="PIRSF" id="PIRSF000548">
    <property type="entry name" value="PK_regulatory"/>
    <property type="match status" value="1"/>
</dbReference>
<dbReference type="STRING" id="765257.A0A0C9ZM81"/>
<dbReference type="GO" id="GO:0005634">
    <property type="term" value="C:nucleus"/>
    <property type="evidence" value="ECO:0007669"/>
    <property type="project" value="TreeGrafter"/>
</dbReference>
<dbReference type="SUPFAM" id="SSF47391">
    <property type="entry name" value="Dimerization-anchoring domain of cAMP-dependent PK regulatory subunit"/>
    <property type="match status" value="1"/>
</dbReference>
<keyword evidence="6 8" id="KW-0547">Nucleotide-binding</keyword>
<dbReference type="InterPro" id="IPR018490">
    <property type="entry name" value="cNMP-bd_dom_sf"/>
</dbReference>
<keyword evidence="3" id="KW-0597">Phosphoprotein</keyword>
<dbReference type="Proteomes" id="UP000054018">
    <property type="component" value="Unassembled WGS sequence"/>
</dbReference>
<dbReference type="EMBL" id="KN833686">
    <property type="protein sequence ID" value="KIK30561.1"/>
    <property type="molecule type" value="Genomic_DNA"/>
</dbReference>